<sequence length="255" mass="26885">MAAQIPHRPPPPAFSPDWALFLDVDGTLLDFADLPDEVHAAPALIATLDALRDQLDGALALVSGRTLAQLDALFAPLLLPAAGLHGLELRDNGHAIAHARPVALDDVLTAARALAAKYPGALVEDKGTTLALHWRGAPAAEEPLHEFATSALIELPGYHLQPGNRVLELRPDGAHKGEAVLALLATPPFHGRRPVFVGDDLTDEHGFAAVDCHGGFGVLVGARSPSAARYGLHDPAAVREWLEQAVILSQTQEPG</sequence>
<dbReference type="Gene3D" id="3.30.70.1020">
    <property type="entry name" value="Trehalose-6-phosphate phosphatase related protein, domain 2"/>
    <property type="match status" value="1"/>
</dbReference>
<dbReference type="NCBIfam" id="TIGR01484">
    <property type="entry name" value="HAD-SF-IIB"/>
    <property type="match status" value="1"/>
</dbReference>
<gene>
    <name evidence="5" type="primary">otsB</name>
    <name evidence="5" type="ORF">ACFOLC_11270</name>
</gene>
<comment type="pathway">
    <text evidence="1 4">Glycan biosynthesis; trehalose biosynthesis.</text>
</comment>
<organism evidence="5 6">
    <name type="scientific">Lysobacter cavernae</name>
    <dbReference type="NCBI Taxonomy" id="1685901"/>
    <lineage>
        <taxon>Bacteria</taxon>
        <taxon>Pseudomonadati</taxon>
        <taxon>Pseudomonadota</taxon>
        <taxon>Gammaproteobacteria</taxon>
        <taxon>Lysobacterales</taxon>
        <taxon>Lysobacteraceae</taxon>
        <taxon>Lysobacter</taxon>
    </lineage>
</organism>
<dbReference type="PANTHER" id="PTHR43768">
    <property type="entry name" value="TREHALOSE 6-PHOSPHATE PHOSPHATASE"/>
    <property type="match status" value="1"/>
</dbReference>
<reference evidence="6" key="1">
    <citation type="journal article" date="2019" name="Int. J. Syst. Evol. Microbiol.">
        <title>The Global Catalogue of Microorganisms (GCM) 10K type strain sequencing project: providing services to taxonomists for standard genome sequencing and annotation.</title>
        <authorList>
            <consortium name="The Broad Institute Genomics Platform"/>
            <consortium name="The Broad Institute Genome Sequencing Center for Infectious Disease"/>
            <person name="Wu L."/>
            <person name="Ma J."/>
        </authorList>
    </citation>
    <scope>NUCLEOTIDE SEQUENCE [LARGE SCALE GENOMIC DNA]</scope>
    <source>
        <strain evidence="6">KCTC 42875</strain>
    </source>
</reference>
<evidence type="ECO:0000256" key="2">
    <source>
        <dbReference type="ARBA" id="ARBA00008770"/>
    </source>
</evidence>
<keyword evidence="4" id="KW-0479">Metal-binding</keyword>
<dbReference type="EMBL" id="JBHRXK010000004">
    <property type="protein sequence ID" value="MFC3551588.1"/>
    <property type="molecule type" value="Genomic_DNA"/>
</dbReference>
<evidence type="ECO:0000256" key="1">
    <source>
        <dbReference type="ARBA" id="ARBA00005199"/>
    </source>
</evidence>
<dbReference type="Gene3D" id="3.40.50.1000">
    <property type="entry name" value="HAD superfamily/HAD-like"/>
    <property type="match status" value="1"/>
</dbReference>
<protein>
    <recommendedName>
        <fullName evidence="4">Trehalose 6-phosphate phosphatase</fullName>
        <ecNumber evidence="4">3.1.3.12</ecNumber>
    </recommendedName>
</protein>
<dbReference type="InterPro" id="IPR003337">
    <property type="entry name" value="Trehalose_PPase"/>
</dbReference>
<dbReference type="InterPro" id="IPR023214">
    <property type="entry name" value="HAD_sf"/>
</dbReference>
<comment type="catalytic activity">
    <reaction evidence="4">
        <text>alpha,alpha-trehalose 6-phosphate + H2O = alpha,alpha-trehalose + phosphate</text>
        <dbReference type="Rhea" id="RHEA:23420"/>
        <dbReference type="ChEBI" id="CHEBI:15377"/>
        <dbReference type="ChEBI" id="CHEBI:16551"/>
        <dbReference type="ChEBI" id="CHEBI:43474"/>
        <dbReference type="ChEBI" id="CHEBI:58429"/>
        <dbReference type="EC" id="3.1.3.12"/>
    </reaction>
</comment>
<keyword evidence="6" id="KW-1185">Reference proteome</keyword>
<dbReference type="EC" id="3.1.3.12" evidence="4"/>
<keyword evidence="4" id="KW-0460">Magnesium</keyword>
<evidence type="ECO:0000313" key="6">
    <source>
        <dbReference type="Proteomes" id="UP001595740"/>
    </source>
</evidence>
<dbReference type="GO" id="GO:0004805">
    <property type="term" value="F:trehalose-phosphatase activity"/>
    <property type="evidence" value="ECO:0007669"/>
    <property type="project" value="UniProtKB-EC"/>
</dbReference>
<dbReference type="InterPro" id="IPR044651">
    <property type="entry name" value="OTSB-like"/>
</dbReference>
<dbReference type="InterPro" id="IPR006379">
    <property type="entry name" value="HAD-SF_hydro_IIB"/>
</dbReference>
<comment type="cofactor">
    <cofactor evidence="4">
        <name>Mg(2+)</name>
        <dbReference type="ChEBI" id="CHEBI:18420"/>
    </cofactor>
</comment>
<proteinExistence type="inferred from homology"/>
<dbReference type="PANTHER" id="PTHR43768:SF3">
    <property type="entry name" value="TREHALOSE 6-PHOSPHATE PHOSPHATASE"/>
    <property type="match status" value="1"/>
</dbReference>
<evidence type="ECO:0000256" key="3">
    <source>
        <dbReference type="ARBA" id="ARBA00022801"/>
    </source>
</evidence>
<dbReference type="Pfam" id="PF02358">
    <property type="entry name" value="Trehalose_PPase"/>
    <property type="match status" value="1"/>
</dbReference>
<comment type="function">
    <text evidence="4">Removes the phosphate from trehalose 6-phosphate to produce free trehalose.</text>
</comment>
<dbReference type="SUPFAM" id="SSF56784">
    <property type="entry name" value="HAD-like"/>
    <property type="match status" value="1"/>
</dbReference>
<dbReference type="RefSeq" id="WP_386759346.1">
    <property type="nucleotide sequence ID" value="NZ_JBHRXK010000004.1"/>
</dbReference>
<dbReference type="InterPro" id="IPR036412">
    <property type="entry name" value="HAD-like_sf"/>
</dbReference>
<dbReference type="CDD" id="cd01627">
    <property type="entry name" value="HAD_TPP"/>
    <property type="match status" value="1"/>
</dbReference>
<name>A0ABV7RS48_9GAMM</name>
<evidence type="ECO:0000256" key="4">
    <source>
        <dbReference type="RuleBase" id="RU361117"/>
    </source>
</evidence>
<keyword evidence="3 4" id="KW-0378">Hydrolase</keyword>
<evidence type="ECO:0000313" key="5">
    <source>
        <dbReference type="EMBL" id="MFC3551588.1"/>
    </source>
</evidence>
<comment type="similarity">
    <text evidence="2 4">Belongs to the trehalose phosphatase family.</text>
</comment>
<accession>A0ABV7RS48</accession>
<dbReference type="Proteomes" id="UP001595740">
    <property type="component" value="Unassembled WGS sequence"/>
</dbReference>
<dbReference type="NCBIfam" id="TIGR00685">
    <property type="entry name" value="T6PP"/>
    <property type="match status" value="1"/>
</dbReference>
<comment type="caution">
    <text evidence="5">The sequence shown here is derived from an EMBL/GenBank/DDBJ whole genome shotgun (WGS) entry which is preliminary data.</text>
</comment>